<evidence type="ECO:0000313" key="3">
    <source>
        <dbReference type="Proteomes" id="UP000649617"/>
    </source>
</evidence>
<dbReference type="Proteomes" id="UP000649617">
    <property type="component" value="Unassembled WGS sequence"/>
</dbReference>
<organism evidence="2 3">
    <name type="scientific">Symbiodinium pilosum</name>
    <name type="common">Dinoflagellate</name>
    <dbReference type="NCBI Taxonomy" id="2952"/>
    <lineage>
        <taxon>Eukaryota</taxon>
        <taxon>Sar</taxon>
        <taxon>Alveolata</taxon>
        <taxon>Dinophyceae</taxon>
        <taxon>Suessiales</taxon>
        <taxon>Symbiodiniaceae</taxon>
        <taxon>Symbiodinium</taxon>
    </lineage>
</organism>
<dbReference type="PANTHER" id="PTHR43677:SF4">
    <property type="entry name" value="QUINONE OXIDOREDUCTASE-LIKE PROTEIN 2"/>
    <property type="match status" value="1"/>
</dbReference>
<dbReference type="Gene3D" id="3.40.50.720">
    <property type="entry name" value="NAD(P)-binding Rossmann-like Domain"/>
    <property type="match status" value="1"/>
</dbReference>
<feature type="domain" description="Alcohol dehydrogenase-like C-terminal" evidence="1">
    <location>
        <begin position="7"/>
        <end position="102"/>
    </location>
</feature>
<comment type="caution">
    <text evidence="2">The sequence shown here is derived from an EMBL/GenBank/DDBJ whole genome shotgun (WGS) entry which is preliminary data.</text>
</comment>
<dbReference type="InterPro" id="IPR036291">
    <property type="entry name" value="NAD(P)-bd_dom_sf"/>
</dbReference>
<dbReference type="Pfam" id="PF00107">
    <property type="entry name" value="ADH_zinc_N"/>
    <property type="match status" value="1"/>
</dbReference>
<dbReference type="SUPFAM" id="SSF51735">
    <property type="entry name" value="NAD(P)-binding Rossmann-fold domains"/>
    <property type="match status" value="1"/>
</dbReference>
<protein>
    <recommendedName>
        <fullName evidence="1">Alcohol dehydrogenase-like C-terminal domain-containing protein</fullName>
    </recommendedName>
</protein>
<reference evidence="2" key="1">
    <citation type="submission" date="2021-02" db="EMBL/GenBank/DDBJ databases">
        <authorList>
            <person name="Dougan E. K."/>
            <person name="Rhodes N."/>
            <person name="Thang M."/>
            <person name="Chan C."/>
        </authorList>
    </citation>
    <scope>NUCLEOTIDE SEQUENCE</scope>
</reference>
<dbReference type="AlphaFoldDB" id="A0A812XA01"/>
<feature type="non-terminal residue" evidence="2">
    <location>
        <position position="109"/>
    </location>
</feature>
<keyword evidence="3" id="KW-1185">Reference proteome</keyword>
<sequence>VNGATGGVGLAAVQVARALNCRQIIATGRGSEKLAVVARHGATCCLNLEEEVSLATALKAQTNGRGVDVVFDTIGGEVFDESLRGTAWGARVLVVGFASGKHPSIRANY</sequence>
<dbReference type="GO" id="GO:0016491">
    <property type="term" value="F:oxidoreductase activity"/>
    <property type="evidence" value="ECO:0007669"/>
    <property type="project" value="TreeGrafter"/>
</dbReference>
<evidence type="ECO:0000313" key="2">
    <source>
        <dbReference type="EMBL" id="CAE7732013.1"/>
    </source>
</evidence>
<dbReference type="OrthoDB" id="3509362at2759"/>
<dbReference type="InterPro" id="IPR013149">
    <property type="entry name" value="ADH-like_C"/>
</dbReference>
<gene>
    <name evidence="2" type="ORF">SPIL2461_LOCUS21016</name>
</gene>
<evidence type="ECO:0000259" key="1">
    <source>
        <dbReference type="Pfam" id="PF00107"/>
    </source>
</evidence>
<dbReference type="EMBL" id="CAJNIZ010045852">
    <property type="protein sequence ID" value="CAE7732013.1"/>
    <property type="molecule type" value="Genomic_DNA"/>
</dbReference>
<accession>A0A812XA01</accession>
<dbReference type="PANTHER" id="PTHR43677">
    <property type="entry name" value="SHORT-CHAIN DEHYDROGENASE/REDUCTASE"/>
    <property type="match status" value="1"/>
</dbReference>
<dbReference type="InterPro" id="IPR051397">
    <property type="entry name" value="Zn-ADH-like_protein"/>
</dbReference>
<name>A0A812XA01_SYMPI</name>
<feature type="non-terminal residue" evidence="2">
    <location>
        <position position="1"/>
    </location>
</feature>
<proteinExistence type="predicted"/>